<sequence length="325" mass="35235">VDFRVVVDTSAFTDYGGSYPPDNREGVTVSQLRVVNYEGSTLFIDEIQNSTTMSHSGLPDAQGNPAPDDWGFFTMLKGDQHISRNFEDASANSPTVNDAPGWARAITGSCSSDICKFTLNRVTSNSGPSTSASFPYAYGVGFSGNYAASINEARLISPWYDIPMNGTSYLTFDHWSCSEVSWDGGAVFIKVNNGGWQHYDPGNWYTSTIYAGAGHSLAGLSAFGTNHCTGQASGGTWTSTSPMTNMVASLANYRGDSVRFKFAFGSDSIWNLAGWFIDNAGVRIANFGETGYWLSPAIEIDSEEKFNLGFVDVDAEIHEESWIRG</sequence>
<protein>
    <recommendedName>
        <fullName evidence="2">Peptidase M6-like domain-containing protein</fullName>
    </recommendedName>
</protein>
<dbReference type="EMBL" id="UINC01119038">
    <property type="protein sequence ID" value="SVC92572.1"/>
    <property type="molecule type" value="Genomic_DNA"/>
</dbReference>
<gene>
    <name evidence="1" type="ORF">METZ01_LOCUS345426</name>
</gene>
<evidence type="ECO:0008006" key="2">
    <source>
        <dbReference type="Google" id="ProtNLM"/>
    </source>
</evidence>
<evidence type="ECO:0000313" key="1">
    <source>
        <dbReference type="EMBL" id="SVC92572.1"/>
    </source>
</evidence>
<feature type="non-terminal residue" evidence="1">
    <location>
        <position position="1"/>
    </location>
</feature>
<dbReference type="AlphaFoldDB" id="A0A382R5Z5"/>
<reference evidence="1" key="1">
    <citation type="submission" date="2018-05" db="EMBL/GenBank/DDBJ databases">
        <authorList>
            <person name="Lanie J.A."/>
            <person name="Ng W.-L."/>
            <person name="Kazmierczak K.M."/>
            <person name="Andrzejewski T.M."/>
            <person name="Davidsen T.M."/>
            <person name="Wayne K.J."/>
            <person name="Tettelin H."/>
            <person name="Glass J.I."/>
            <person name="Rusch D."/>
            <person name="Podicherti R."/>
            <person name="Tsui H.-C.T."/>
            <person name="Winkler M.E."/>
        </authorList>
    </citation>
    <scope>NUCLEOTIDE SEQUENCE</scope>
</reference>
<feature type="non-terminal residue" evidence="1">
    <location>
        <position position="325"/>
    </location>
</feature>
<proteinExistence type="predicted"/>
<accession>A0A382R5Z5</accession>
<name>A0A382R5Z5_9ZZZZ</name>
<organism evidence="1">
    <name type="scientific">marine metagenome</name>
    <dbReference type="NCBI Taxonomy" id="408172"/>
    <lineage>
        <taxon>unclassified sequences</taxon>
        <taxon>metagenomes</taxon>
        <taxon>ecological metagenomes</taxon>
    </lineage>
</organism>